<feature type="transmembrane region" description="Helical" evidence="7">
    <location>
        <begin position="174"/>
        <end position="196"/>
    </location>
</feature>
<feature type="transmembrane region" description="Helical" evidence="7">
    <location>
        <begin position="141"/>
        <end position="168"/>
    </location>
</feature>
<evidence type="ECO:0000256" key="6">
    <source>
        <dbReference type="ARBA" id="ARBA00023136"/>
    </source>
</evidence>
<evidence type="ECO:0000256" key="5">
    <source>
        <dbReference type="ARBA" id="ARBA00022989"/>
    </source>
</evidence>
<feature type="transmembrane region" description="Helical" evidence="7">
    <location>
        <begin position="217"/>
        <end position="239"/>
    </location>
</feature>
<evidence type="ECO:0000256" key="3">
    <source>
        <dbReference type="ARBA" id="ARBA00022475"/>
    </source>
</evidence>
<evidence type="ECO:0000313" key="9">
    <source>
        <dbReference type="EMBL" id="GGF36243.1"/>
    </source>
</evidence>
<feature type="domain" description="Major facilitator superfamily (MFS) profile" evidence="8">
    <location>
        <begin position="11"/>
        <end position="397"/>
    </location>
</feature>
<dbReference type="Gene3D" id="1.20.1250.20">
    <property type="entry name" value="MFS general substrate transporter like domains"/>
    <property type="match status" value="1"/>
</dbReference>
<keyword evidence="6 7" id="KW-0472">Membrane</keyword>
<feature type="transmembrane region" description="Helical" evidence="7">
    <location>
        <begin position="251"/>
        <end position="272"/>
    </location>
</feature>
<dbReference type="InterPro" id="IPR050171">
    <property type="entry name" value="MFS_Transporters"/>
</dbReference>
<feature type="transmembrane region" description="Helical" evidence="7">
    <location>
        <begin position="20"/>
        <end position="41"/>
    </location>
</feature>
<protein>
    <submittedName>
        <fullName evidence="9">Multi-drug efflux transporter</fullName>
    </submittedName>
</protein>
<sequence>MTDATSTRSDTTRAPQTAGLMLVLALVMVGTTMPTSIYATYERELHFSLLTVTVIYATYAVGVLATLLAFGKWSDALGRRPLLFAGIGFAALSDVVFLLADNTALLLVGRLISGMSAGIFVGTASVAIIEMARGRLSARAPLFASMANIGGLGLGPILAAVVVTVAPAPTRTSYWVHLGLMVVAVLIVVVVPETRSRHRDEPLRPMPLSVPADIRTYFIRASLLGFAGFAVLGLFTAVAPTIATQIAGVESLIGTAFLVATTFGGSIIGQIAARRLTSRVADPLSIALFVLGMVLLIVTLIVGQWPLLAVAGVVGGLGQGIAFSKGLAGVSAAAPADDKAGITSAYFVIAYIGISVPVVAEGLLSRAVGVETAGIVFASVIIVLALAAGALTAIEQRRSSGVESDPEPAAH</sequence>
<feature type="transmembrane region" description="Helical" evidence="7">
    <location>
        <begin position="47"/>
        <end position="70"/>
    </location>
</feature>
<dbReference type="PANTHER" id="PTHR23517">
    <property type="entry name" value="RESISTANCE PROTEIN MDTM, PUTATIVE-RELATED-RELATED"/>
    <property type="match status" value="1"/>
</dbReference>
<feature type="transmembrane region" description="Helical" evidence="7">
    <location>
        <begin position="284"/>
        <end position="302"/>
    </location>
</feature>
<dbReference type="PANTHER" id="PTHR23517:SF13">
    <property type="entry name" value="MAJOR FACILITATOR SUPERFAMILY MFS_1"/>
    <property type="match status" value="1"/>
</dbReference>
<reference evidence="10" key="1">
    <citation type="journal article" date="2019" name="Int. J. Syst. Evol. Microbiol.">
        <title>The Global Catalogue of Microorganisms (GCM) 10K type strain sequencing project: providing services to taxonomists for standard genome sequencing and annotation.</title>
        <authorList>
            <consortium name="The Broad Institute Genomics Platform"/>
            <consortium name="The Broad Institute Genome Sequencing Center for Infectious Disease"/>
            <person name="Wu L."/>
            <person name="Ma J."/>
        </authorList>
    </citation>
    <scope>NUCLEOTIDE SEQUENCE [LARGE SCALE GENOMIC DNA]</scope>
    <source>
        <strain evidence="10">CCM 7855</strain>
    </source>
</reference>
<gene>
    <name evidence="9" type="ORF">GCM10007298_35090</name>
</gene>
<evidence type="ECO:0000256" key="4">
    <source>
        <dbReference type="ARBA" id="ARBA00022692"/>
    </source>
</evidence>
<comment type="caution">
    <text evidence="9">The sequence shown here is derived from an EMBL/GenBank/DDBJ whole genome shotgun (WGS) entry which is preliminary data.</text>
</comment>
<dbReference type="PROSITE" id="PS50850">
    <property type="entry name" value="MFS"/>
    <property type="match status" value="1"/>
</dbReference>
<keyword evidence="10" id="KW-1185">Reference proteome</keyword>
<name>A0ABQ1V3W3_9NOCA</name>
<feature type="transmembrane region" description="Helical" evidence="7">
    <location>
        <begin position="340"/>
        <end position="360"/>
    </location>
</feature>
<evidence type="ECO:0000256" key="1">
    <source>
        <dbReference type="ARBA" id="ARBA00004651"/>
    </source>
</evidence>
<feature type="transmembrane region" description="Helical" evidence="7">
    <location>
        <begin position="372"/>
        <end position="394"/>
    </location>
</feature>
<keyword evidence="3" id="KW-1003">Cell membrane</keyword>
<dbReference type="InterPro" id="IPR020846">
    <property type="entry name" value="MFS_dom"/>
</dbReference>
<evidence type="ECO:0000313" key="10">
    <source>
        <dbReference type="Proteomes" id="UP000632454"/>
    </source>
</evidence>
<accession>A0ABQ1V3W3</accession>
<organism evidence="9 10">
    <name type="scientific">Williamsia phyllosphaerae</name>
    <dbReference type="NCBI Taxonomy" id="885042"/>
    <lineage>
        <taxon>Bacteria</taxon>
        <taxon>Bacillati</taxon>
        <taxon>Actinomycetota</taxon>
        <taxon>Actinomycetes</taxon>
        <taxon>Mycobacteriales</taxon>
        <taxon>Nocardiaceae</taxon>
        <taxon>Williamsia</taxon>
    </lineage>
</organism>
<keyword evidence="4 7" id="KW-0812">Transmembrane</keyword>
<dbReference type="Pfam" id="PF07690">
    <property type="entry name" value="MFS_1"/>
    <property type="match status" value="1"/>
</dbReference>
<dbReference type="EMBL" id="BMCS01000002">
    <property type="protein sequence ID" value="GGF36243.1"/>
    <property type="molecule type" value="Genomic_DNA"/>
</dbReference>
<dbReference type="InterPro" id="IPR011701">
    <property type="entry name" value="MFS"/>
</dbReference>
<keyword evidence="2" id="KW-0813">Transport</keyword>
<feature type="transmembrane region" description="Helical" evidence="7">
    <location>
        <begin position="106"/>
        <end position="129"/>
    </location>
</feature>
<proteinExistence type="predicted"/>
<dbReference type="Proteomes" id="UP000632454">
    <property type="component" value="Unassembled WGS sequence"/>
</dbReference>
<dbReference type="RefSeq" id="WP_229705271.1">
    <property type="nucleotide sequence ID" value="NZ_BMCS01000002.1"/>
</dbReference>
<feature type="transmembrane region" description="Helical" evidence="7">
    <location>
        <begin position="82"/>
        <end position="100"/>
    </location>
</feature>
<comment type="subcellular location">
    <subcellularLocation>
        <location evidence="1">Cell membrane</location>
        <topology evidence="1">Multi-pass membrane protein</topology>
    </subcellularLocation>
</comment>
<evidence type="ECO:0000256" key="2">
    <source>
        <dbReference type="ARBA" id="ARBA00022448"/>
    </source>
</evidence>
<evidence type="ECO:0000256" key="7">
    <source>
        <dbReference type="SAM" id="Phobius"/>
    </source>
</evidence>
<keyword evidence="5 7" id="KW-1133">Transmembrane helix</keyword>
<dbReference type="SUPFAM" id="SSF103473">
    <property type="entry name" value="MFS general substrate transporter"/>
    <property type="match status" value="1"/>
</dbReference>
<evidence type="ECO:0000259" key="8">
    <source>
        <dbReference type="PROSITE" id="PS50850"/>
    </source>
</evidence>
<dbReference type="InterPro" id="IPR036259">
    <property type="entry name" value="MFS_trans_sf"/>
</dbReference>